<organism evidence="1">
    <name type="scientific">Corethron hystrix</name>
    <dbReference type="NCBI Taxonomy" id="216773"/>
    <lineage>
        <taxon>Eukaryota</taxon>
        <taxon>Sar</taxon>
        <taxon>Stramenopiles</taxon>
        <taxon>Ochrophyta</taxon>
        <taxon>Bacillariophyta</taxon>
        <taxon>Coscinodiscophyceae</taxon>
        <taxon>Corethrophycidae</taxon>
        <taxon>Corethrales</taxon>
        <taxon>Corethraceae</taxon>
        <taxon>Corethron</taxon>
    </lineage>
</organism>
<reference evidence="1" key="1">
    <citation type="submission" date="2021-01" db="EMBL/GenBank/DDBJ databases">
        <authorList>
            <person name="Corre E."/>
            <person name="Pelletier E."/>
            <person name="Niang G."/>
            <person name="Scheremetjew M."/>
            <person name="Finn R."/>
            <person name="Kale V."/>
            <person name="Holt S."/>
            <person name="Cochrane G."/>
            <person name="Meng A."/>
            <person name="Brown T."/>
            <person name="Cohen L."/>
        </authorList>
    </citation>
    <scope>NUCLEOTIDE SEQUENCE</scope>
    <source>
        <strain evidence="1">308</strain>
    </source>
</reference>
<accession>A0A7S1BLZ3</accession>
<evidence type="ECO:0000313" key="1">
    <source>
        <dbReference type="EMBL" id="CAD8891530.1"/>
    </source>
</evidence>
<name>A0A7S1BLZ3_9STRA</name>
<gene>
    <name evidence="1" type="ORF">CHYS00102_LOCUS18736</name>
</gene>
<dbReference type="AlphaFoldDB" id="A0A7S1BLZ3"/>
<sequence>MSLTYFFSTFCANASFDFECHDDNGSTFCGSEIEQEQKISTPIKNEKSASEIENRKRRSIESIKKIFRTRKHNQIVGGDVLCLCLLGNKRFTEGMVKKKIGICPKRNNMQLSPSSVLHDLTNIGTPYDDGSMNMCVKKPFPKENPFRVKKVVLHEDARVDLESDDGINMVLKKRCRVESLFDSSNYCDNMLHQDAIVLAMPKDVFPSSMAIG</sequence>
<protein>
    <submittedName>
        <fullName evidence="1">Uncharacterized protein</fullName>
    </submittedName>
</protein>
<dbReference type="EMBL" id="HBFR01026053">
    <property type="protein sequence ID" value="CAD8891530.1"/>
    <property type="molecule type" value="Transcribed_RNA"/>
</dbReference>
<proteinExistence type="predicted"/>